<evidence type="ECO:0000313" key="9">
    <source>
        <dbReference type="EMBL" id="OWJ63747.1"/>
    </source>
</evidence>
<feature type="transmembrane region" description="Helical" evidence="7">
    <location>
        <begin position="6"/>
        <end position="37"/>
    </location>
</feature>
<evidence type="ECO:0000256" key="4">
    <source>
        <dbReference type="ARBA" id="ARBA00022692"/>
    </source>
</evidence>
<dbReference type="InterPro" id="IPR010656">
    <property type="entry name" value="DctM"/>
</dbReference>
<evidence type="ECO:0000313" key="10">
    <source>
        <dbReference type="Proteomes" id="UP000196655"/>
    </source>
</evidence>
<dbReference type="EMBL" id="NHON01000081">
    <property type="protein sequence ID" value="OWJ63747.1"/>
    <property type="molecule type" value="Genomic_DNA"/>
</dbReference>
<dbReference type="AlphaFoldDB" id="A0A211ZF55"/>
<dbReference type="NCBIfam" id="TIGR00786">
    <property type="entry name" value="dctM"/>
    <property type="match status" value="1"/>
</dbReference>
<evidence type="ECO:0000256" key="1">
    <source>
        <dbReference type="ARBA" id="ARBA00004429"/>
    </source>
</evidence>
<dbReference type="PIRSF" id="PIRSF006066">
    <property type="entry name" value="HI0050"/>
    <property type="match status" value="1"/>
</dbReference>
<keyword evidence="10" id="KW-1185">Reference proteome</keyword>
<evidence type="ECO:0000256" key="7">
    <source>
        <dbReference type="RuleBase" id="RU369079"/>
    </source>
</evidence>
<dbReference type="OrthoDB" id="7824289at2"/>
<reference evidence="10" key="1">
    <citation type="submission" date="2017-05" db="EMBL/GenBank/DDBJ databases">
        <authorList>
            <person name="Macchi M."/>
            <person name="Festa S."/>
            <person name="Coppotelli B.M."/>
            <person name="Morelli I.S."/>
        </authorList>
    </citation>
    <scope>NUCLEOTIDE SEQUENCE [LARGE SCALE GENOMIC DNA]</scope>
    <source>
        <strain evidence="10">I</strain>
    </source>
</reference>
<evidence type="ECO:0000256" key="5">
    <source>
        <dbReference type="ARBA" id="ARBA00022989"/>
    </source>
</evidence>
<sequence>MAATLLFAPFVTLLVAGAPIFLALAVGAIAAIAYANLGMDVIPLTIHSAVAKYPLLAAPMFILTGSILERSGVAVRLLNLASAIVGRGPGSLAAIAVVLAMLMGGISGSAVAIAATVAGIMTPSMVRAGYPRGFIATVVGAAAATDILVPPSISLIVYSVLVPAASVPAMFAAGIIPGTLAGIALIGPVYLVARKHGFGGEGGEPRPAFWPSLVDASWGLIAKVIILVGLRFGWFTPTEAGVIAVAYSLFVGLVVYRSISLRDCYEMLVESAELTAVIFTVIAFAGLFGWAMSTIGIVAPLVQWVAGLPIGEYGILAMVILLMVAAGMFLEGMSTFLILLPVLTPIAQHFRWDPVWFGVILTLKIAIGQFTPPLAVNLMVTARIAQVPVQSTFRWVWLLIATMLLVLVAVIAFPDLALWLPRWLEIQ</sequence>
<keyword evidence="6 7" id="KW-0472">Membrane</keyword>
<dbReference type="PANTHER" id="PTHR33362">
    <property type="entry name" value="SIALIC ACID TRAP TRANSPORTER PERMEASE PROTEIN SIAT-RELATED"/>
    <property type="match status" value="1"/>
</dbReference>
<accession>A0A211ZF55</accession>
<keyword evidence="3 7" id="KW-0997">Cell inner membrane</keyword>
<dbReference type="Pfam" id="PF06808">
    <property type="entry name" value="DctM"/>
    <property type="match status" value="1"/>
</dbReference>
<feature type="transmembrane region" description="Helical" evidence="7">
    <location>
        <begin position="170"/>
        <end position="193"/>
    </location>
</feature>
<keyword evidence="2" id="KW-1003">Cell membrane</keyword>
<feature type="transmembrane region" description="Helical" evidence="7">
    <location>
        <begin position="88"/>
        <end position="121"/>
    </location>
</feature>
<keyword evidence="5 7" id="KW-1133">Transmembrane helix</keyword>
<organism evidence="9 10">
    <name type="scientific">Inquilinus limosus</name>
    <dbReference type="NCBI Taxonomy" id="171674"/>
    <lineage>
        <taxon>Bacteria</taxon>
        <taxon>Pseudomonadati</taxon>
        <taxon>Pseudomonadota</taxon>
        <taxon>Alphaproteobacteria</taxon>
        <taxon>Rhodospirillales</taxon>
        <taxon>Rhodospirillaceae</taxon>
        <taxon>Inquilinus</taxon>
    </lineage>
</organism>
<feature type="transmembrane region" description="Helical" evidence="7">
    <location>
        <begin position="240"/>
        <end position="259"/>
    </location>
</feature>
<gene>
    <name evidence="9" type="ORF">BWR60_28305</name>
</gene>
<comment type="subunit">
    <text evidence="7">The complex comprises the extracytoplasmic solute receptor protein and the two transmembrane proteins.</text>
</comment>
<keyword evidence="4 7" id="KW-0812">Transmembrane</keyword>
<feature type="transmembrane region" description="Helical" evidence="7">
    <location>
        <begin position="395"/>
        <end position="420"/>
    </location>
</feature>
<evidence type="ECO:0000256" key="6">
    <source>
        <dbReference type="ARBA" id="ARBA00023136"/>
    </source>
</evidence>
<dbReference type="InterPro" id="IPR004681">
    <property type="entry name" value="TRAP_DctM"/>
</dbReference>
<dbReference type="GO" id="GO:0022857">
    <property type="term" value="F:transmembrane transporter activity"/>
    <property type="evidence" value="ECO:0007669"/>
    <property type="project" value="UniProtKB-UniRule"/>
</dbReference>
<feature type="transmembrane region" description="Helical" evidence="7">
    <location>
        <begin position="49"/>
        <end position="68"/>
    </location>
</feature>
<proteinExistence type="inferred from homology"/>
<dbReference type="RefSeq" id="WP_088155322.1">
    <property type="nucleotide sequence ID" value="NZ_NHON01000081.1"/>
</dbReference>
<feature type="transmembrane region" description="Helical" evidence="7">
    <location>
        <begin position="271"/>
        <end position="293"/>
    </location>
</feature>
<name>A0A211ZF55_9PROT</name>
<feature type="transmembrane region" description="Helical" evidence="7">
    <location>
        <begin position="213"/>
        <end position="234"/>
    </location>
</feature>
<evidence type="ECO:0000256" key="3">
    <source>
        <dbReference type="ARBA" id="ARBA00022519"/>
    </source>
</evidence>
<feature type="transmembrane region" description="Helical" evidence="7">
    <location>
        <begin position="133"/>
        <end position="158"/>
    </location>
</feature>
<feature type="transmembrane region" description="Helical" evidence="7">
    <location>
        <begin position="355"/>
        <end position="375"/>
    </location>
</feature>
<evidence type="ECO:0000259" key="8">
    <source>
        <dbReference type="Pfam" id="PF06808"/>
    </source>
</evidence>
<dbReference type="GO" id="GO:0005886">
    <property type="term" value="C:plasma membrane"/>
    <property type="evidence" value="ECO:0007669"/>
    <property type="project" value="UniProtKB-SubCell"/>
</dbReference>
<feature type="domain" description="TRAP C4-dicarboxylate transport system permease DctM subunit" evidence="8">
    <location>
        <begin position="10"/>
        <end position="415"/>
    </location>
</feature>
<comment type="caution">
    <text evidence="9">The sequence shown here is derived from an EMBL/GenBank/DDBJ whole genome shotgun (WGS) entry which is preliminary data.</text>
</comment>
<keyword evidence="7" id="KW-0813">Transport</keyword>
<evidence type="ECO:0000256" key="2">
    <source>
        <dbReference type="ARBA" id="ARBA00022475"/>
    </source>
</evidence>
<feature type="transmembrane region" description="Helical" evidence="7">
    <location>
        <begin position="313"/>
        <end position="343"/>
    </location>
</feature>
<dbReference type="Proteomes" id="UP000196655">
    <property type="component" value="Unassembled WGS sequence"/>
</dbReference>
<comment type="subcellular location">
    <subcellularLocation>
        <location evidence="1 7">Cell inner membrane</location>
        <topology evidence="1 7">Multi-pass membrane protein</topology>
    </subcellularLocation>
</comment>
<comment type="similarity">
    <text evidence="7">Belongs to the TRAP transporter large permease family.</text>
</comment>
<comment type="function">
    <text evidence="7">Part of the tripartite ATP-independent periplasmic (TRAP) transport system.</text>
</comment>
<protein>
    <recommendedName>
        <fullName evidence="7">TRAP transporter large permease protein</fullName>
    </recommendedName>
</protein>